<dbReference type="OrthoDB" id="28755at2759"/>
<evidence type="ECO:0000256" key="1">
    <source>
        <dbReference type="SAM" id="Phobius"/>
    </source>
</evidence>
<proteinExistence type="predicted"/>
<feature type="transmembrane region" description="Helical" evidence="1">
    <location>
        <begin position="249"/>
        <end position="271"/>
    </location>
</feature>
<evidence type="ECO:0000313" key="3">
    <source>
        <dbReference type="Proteomes" id="UP000800039"/>
    </source>
</evidence>
<dbReference type="Proteomes" id="UP000800039">
    <property type="component" value="Unassembled WGS sequence"/>
</dbReference>
<feature type="transmembrane region" description="Helical" evidence="1">
    <location>
        <begin position="99"/>
        <end position="120"/>
    </location>
</feature>
<feature type="transmembrane region" description="Helical" evidence="1">
    <location>
        <begin position="292"/>
        <end position="312"/>
    </location>
</feature>
<feature type="transmembrane region" description="Helical" evidence="1">
    <location>
        <begin position="32"/>
        <end position="49"/>
    </location>
</feature>
<accession>A0A9P4GCZ4</accession>
<dbReference type="PANTHER" id="PTHR37490">
    <property type="entry name" value="EXPRESSED PROTEIN"/>
    <property type="match status" value="1"/>
</dbReference>
<keyword evidence="3" id="KW-1185">Reference proteome</keyword>
<keyword evidence="1" id="KW-0472">Membrane</keyword>
<feature type="transmembrane region" description="Helical" evidence="1">
    <location>
        <begin position="318"/>
        <end position="340"/>
    </location>
</feature>
<dbReference type="GeneID" id="63847583"/>
<feature type="transmembrane region" description="Helical" evidence="1">
    <location>
        <begin position="157"/>
        <end position="175"/>
    </location>
</feature>
<reference evidence="2" key="1">
    <citation type="submission" date="2020-01" db="EMBL/GenBank/DDBJ databases">
        <authorList>
            <consortium name="DOE Joint Genome Institute"/>
            <person name="Haridas S."/>
            <person name="Albert R."/>
            <person name="Binder M."/>
            <person name="Bloem J."/>
            <person name="Labutti K."/>
            <person name="Salamov A."/>
            <person name="Andreopoulos B."/>
            <person name="Baker S.E."/>
            <person name="Barry K."/>
            <person name="Bills G."/>
            <person name="Bluhm B.H."/>
            <person name="Cannon C."/>
            <person name="Castanera R."/>
            <person name="Culley D.E."/>
            <person name="Daum C."/>
            <person name="Ezra D."/>
            <person name="Gonzalez J.B."/>
            <person name="Henrissat B."/>
            <person name="Kuo A."/>
            <person name="Liang C."/>
            <person name="Lipzen A."/>
            <person name="Lutzoni F."/>
            <person name="Magnuson J."/>
            <person name="Mondo S."/>
            <person name="Nolan M."/>
            <person name="Ohm R."/>
            <person name="Pangilinan J."/>
            <person name="Park H.-J."/>
            <person name="Ramirez L."/>
            <person name="Alfaro M."/>
            <person name="Sun H."/>
            <person name="Tritt A."/>
            <person name="Yoshinaga Y."/>
            <person name="Zwiers L.-H."/>
            <person name="Turgeon B.G."/>
            <person name="Goodwin S.B."/>
            <person name="Spatafora J.W."/>
            <person name="Crous P.W."/>
            <person name="Grigoriev I.V."/>
        </authorList>
    </citation>
    <scope>NUCLEOTIDE SEQUENCE</scope>
    <source>
        <strain evidence="2">CBS 394.84</strain>
    </source>
</reference>
<protein>
    <submittedName>
        <fullName evidence="2">Uncharacterized protein</fullName>
    </submittedName>
</protein>
<feature type="transmembrane region" description="Helical" evidence="1">
    <location>
        <begin position="181"/>
        <end position="198"/>
    </location>
</feature>
<comment type="caution">
    <text evidence="2">The sequence shown here is derived from an EMBL/GenBank/DDBJ whole genome shotgun (WGS) entry which is preliminary data.</text>
</comment>
<keyword evidence="1" id="KW-0812">Transmembrane</keyword>
<dbReference type="AlphaFoldDB" id="A0A9P4GCZ4"/>
<name>A0A9P4GCZ4_9PLEO</name>
<organism evidence="2 3">
    <name type="scientific">Cucurbitaria berberidis CBS 394.84</name>
    <dbReference type="NCBI Taxonomy" id="1168544"/>
    <lineage>
        <taxon>Eukaryota</taxon>
        <taxon>Fungi</taxon>
        <taxon>Dikarya</taxon>
        <taxon>Ascomycota</taxon>
        <taxon>Pezizomycotina</taxon>
        <taxon>Dothideomycetes</taxon>
        <taxon>Pleosporomycetidae</taxon>
        <taxon>Pleosporales</taxon>
        <taxon>Pleosporineae</taxon>
        <taxon>Cucurbitariaceae</taxon>
        <taxon>Cucurbitaria</taxon>
    </lineage>
</organism>
<keyword evidence="1" id="KW-1133">Transmembrane helix</keyword>
<feature type="transmembrane region" description="Helical" evidence="1">
    <location>
        <begin position="219"/>
        <end position="237"/>
    </location>
</feature>
<dbReference type="PANTHER" id="PTHR37490:SF1">
    <property type="entry name" value="GLYCOSYLTRANSFERASE 2-LIKE DOMAIN-CONTAINING PROTEIN"/>
    <property type="match status" value="1"/>
</dbReference>
<sequence length="693" mass="78998">MTSHSKLEKPNSVSPHDFRRSIRNTIQNPHRLLWLGCATVSLLSARHLLVEQNVHSPLQLYIYQLAAAATFIFCLHPWRRKVQETSEQEQWKKATVQGTLMVAGAHCLLAISMSCTMQAILHFRNFPVLIFMTTIAYFVEGLILFVAGLRPQSRAEILRLCLLVPACAGILITEYRLRVPSLLPSILAMLFAGIASALRKLAIEYYPGDMADRNVENRWLVGMGALVAVAWVVLHWPRQHIFMFDMESVPMLAINACFSAAALLMGGSVLFPMDTHSDSQPPETVDMQSHRIIHDTLTLLTLIGIVGCYSTLSLRRSYISWYQLGCFILAMLCISSKAVYTVAWRLWECQRDNHGSYELVTDTSILPPSNNETTTFIEESNKARLETIQIETRSTGWHSFLVSIAMVMIWTSYLLLNFTEREGPRVHTALNREYTPNLAVEVVLSMYKEPVDEVAQLISNLKVMPSLSEALFTIYIKDSETDTEMIKNETGANSVTLLPNIGREGETYLNHIVNRWDTLAKQTIFLQANIHDQREFYSHLNNYFKPGRTGFLSLGWSGSVCNCDSCGDEFFWRDETHLFPTIQSRINNATACRNVLLSYKGQFVVSAARIRGIDKAIYHDLQQAFIDEKSWAHQEDYLRGRSDSMSQPWFGYTMERMWNLLFQCNDMDVAWKCPTLLSRWRIGGDVEDCQCFD</sequence>
<feature type="transmembrane region" description="Helical" evidence="1">
    <location>
        <begin position="61"/>
        <end position="78"/>
    </location>
</feature>
<feature type="transmembrane region" description="Helical" evidence="1">
    <location>
        <begin position="397"/>
        <end position="416"/>
    </location>
</feature>
<gene>
    <name evidence="2" type="ORF">K460DRAFT_316190</name>
</gene>
<dbReference type="RefSeq" id="XP_040786191.1">
    <property type="nucleotide sequence ID" value="XM_040930331.1"/>
</dbReference>
<evidence type="ECO:0000313" key="2">
    <source>
        <dbReference type="EMBL" id="KAF1843628.1"/>
    </source>
</evidence>
<dbReference type="EMBL" id="ML976617">
    <property type="protein sequence ID" value="KAF1843628.1"/>
    <property type="molecule type" value="Genomic_DNA"/>
</dbReference>
<feature type="transmembrane region" description="Helical" evidence="1">
    <location>
        <begin position="126"/>
        <end position="145"/>
    </location>
</feature>